<accession>A0A383RC57</accession>
<dbReference type="RefSeq" id="WP_172619472.1">
    <property type="nucleotide sequence ID" value="NZ_LS992241.1"/>
</dbReference>
<evidence type="ECO:0000313" key="4">
    <source>
        <dbReference type="Proteomes" id="UP000304148"/>
    </source>
</evidence>
<evidence type="ECO:0000313" key="3">
    <source>
        <dbReference type="EMBL" id="SYX83879.1"/>
    </source>
</evidence>
<gene>
    <name evidence="3" type="ORF">PBLR_12301</name>
</gene>
<dbReference type="InterPro" id="IPR042104">
    <property type="entry name" value="PKS_dehydratase_sf"/>
</dbReference>
<feature type="domain" description="PKS/mFAS DH" evidence="2">
    <location>
        <begin position="1"/>
        <end position="276"/>
    </location>
</feature>
<dbReference type="InterPro" id="IPR049900">
    <property type="entry name" value="PKS_mFAS_DH"/>
</dbReference>
<feature type="region of interest" description="C-terminal hotdog fold" evidence="1">
    <location>
        <begin position="132"/>
        <end position="276"/>
    </location>
</feature>
<dbReference type="Gene3D" id="3.10.129.110">
    <property type="entry name" value="Polyketide synthase dehydratase"/>
    <property type="match status" value="1"/>
</dbReference>
<dbReference type="EMBL" id="LS992241">
    <property type="protein sequence ID" value="SYX83879.1"/>
    <property type="molecule type" value="Genomic_DNA"/>
</dbReference>
<dbReference type="Pfam" id="PF21089">
    <property type="entry name" value="PKS_DH_N"/>
    <property type="match status" value="1"/>
</dbReference>
<organism evidence="3 4">
    <name type="scientific">Paenibacillus alvei</name>
    <name type="common">Bacillus alvei</name>
    <dbReference type="NCBI Taxonomy" id="44250"/>
    <lineage>
        <taxon>Bacteria</taxon>
        <taxon>Bacillati</taxon>
        <taxon>Bacillota</taxon>
        <taxon>Bacilli</taxon>
        <taxon>Bacillales</taxon>
        <taxon>Paenibacillaceae</taxon>
        <taxon>Paenibacillus</taxon>
    </lineage>
</organism>
<reference evidence="4" key="1">
    <citation type="submission" date="2018-08" db="EMBL/GenBank/DDBJ databases">
        <authorList>
            <person name="Chevrot R."/>
        </authorList>
    </citation>
    <scope>NUCLEOTIDE SEQUENCE [LARGE SCALE GENOMIC DNA]</scope>
</reference>
<dbReference type="InterPro" id="IPR049552">
    <property type="entry name" value="PKS_DH_N"/>
</dbReference>
<sequence length="276" mass="31526">MIEQFLIGMDHPIVKHHRSRGQGLLPASSYIDLLFQLFREQGYDAAQLELCGLTVYLPLLIGNEEKAHLWIQLEKEEEHVWNIRGECEKHTHTASIGSYKERKLLMTARMLLKEPAAFEERLDIARIRLDAEQSIHMEAYYDACRMYDLVHDGIMLCEGTRFESVDSDCCLQVTLGSEALPNAAEFMFHPALIEGGIVGSGALIPQGTGNEEELFVPLHFESFRASRTLDNECWVRISEPIGNKPKLHLFTLEFFDSSGSKIAELLHFWSMSQKRE</sequence>
<dbReference type="Pfam" id="PF14765">
    <property type="entry name" value="PS-DH"/>
    <property type="match status" value="1"/>
</dbReference>
<dbReference type="PROSITE" id="PS52019">
    <property type="entry name" value="PKS_MFAS_DH"/>
    <property type="match status" value="1"/>
</dbReference>
<name>A0A383RC57_PAEAL</name>
<feature type="region of interest" description="N-terminal hotdog fold" evidence="1">
    <location>
        <begin position="1"/>
        <end position="117"/>
    </location>
</feature>
<evidence type="ECO:0000259" key="2">
    <source>
        <dbReference type="PROSITE" id="PS52019"/>
    </source>
</evidence>
<comment type="caution">
    <text evidence="1">Lacks conserved residue(s) required for the propagation of feature annotation.</text>
</comment>
<protein>
    <recommendedName>
        <fullName evidence="2">PKS/mFAS DH domain-containing protein</fullName>
    </recommendedName>
</protein>
<dbReference type="Proteomes" id="UP000304148">
    <property type="component" value="Chromosome"/>
</dbReference>
<dbReference type="InterPro" id="IPR049551">
    <property type="entry name" value="PKS_DH_C"/>
</dbReference>
<dbReference type="AlphaFoldDB" id="A0A383RC57"/>
<evidence type="ECO:0000256" key="1">
    <source>
        <dbReference type="PROSITE-ProRule" id="PRU01363"/>
    </source>
</evidence>
<proteinExistence type="predicted"/>